<keyword evidence="3" id="KW-1185">Reference proteome</keyword>
<dbReference type="Proteomes" id="UP000663570">
    <property type="component" value="Chromosome"/>
</dbReference>
<name>A0ABX7M348_9RHOO</name>
<keyword evidence="1" id="KW-0732">Signal</keyword>
<accession>A0ABX7M348</accession>
<evidence type="ECO:0000256" key="1">
    <source>
        <dbReference type="SAM" id="SignalP"/>
    </source>
</evidence>
<sequence>MLRTMMALMVGLFVWGSAWAGAPRQFPVDSQVTTLKAFDGSTMTFGTRVLLLFERNQSFSVAPGLQVRDQSNLLVLPANLVGDMRLRVRVQFDSQGAVWRVWILSAEEIDQS</sequence>
<organism evidence="2 3">
    <name type="scientific">Niveibacterium microcysteis</name>
    <dbReference type="NCBI Taxonomy" id="2811415"/>
    <lineage>
        <taxon>Bacteria</taxon>
        <taxon>Pseudomonadati</taxon>
        <taxon>Pseudomonadota</taxon>
        <taxon>Betaproteobacteria</taxon>
        <taxon>Rhodocyclales</taxon>
        <taxon>Rhodocyclaceae</taxon>
        <taxon>Niveibacterium</taxon>
    </lineage>
</organism>
<feature type="signal peptide" evidence="1">
    <location>
        <begin position="1"/>
        <end position="20"/>
    </location>
</feature>
<feature type="chain" id="PRO_5047545809" description="Copper resistance protein CopC" evidence="1">
    <location>
        <begin position="21"/>
        <end position="112"/>
    </location>
</feature>
<proteinExistence type="predicted"/>
<evidence type="ECO:0000313" key="2">
    <source>
        <dbReference type="EMBL" id="QSI76197.1"/>
    </source>
</evidence>
<dbReference type="RefSeq" id="WP_206253948.1">
    <property type="nucleotide sequence ID" value="NZ_CP071060.1"/>
</dbReference>
<gene>
    <name evidence="2" type="ORF">JY500_17225</name>
</gene>
<reference evidence="2 3" key="1">
    <citation type="submission" date="2021-02" db="EMBL/GenBank/DDBJ databases">
        <title>Niveibacterium changnyeongensis HC41.</title>
        <authorList>
            <person name="Kang M."/>
        </authorList>
    </citation>
    <scope>NUCLEOTIDE SEQUENCE [LARGE SCALE GENOMIC DNA]</scope>
    <source>
        <strain evidence="2 3">HC41</strain>
    </source>
</reference>
<evidence type="ECO:0008006" key="4">
    <source>
        <dbReference type="Google" id="ProtNLM"/>
    </source>
</evidence>
<evidence type="ECO:0000313" key="3">
    <source>
        <dbReference type="Proteomes" id="UP000663570"/>
    </source>
</evidence>
<protein>
    <recommendedName>
        <fullName evidence="4">Copper resistance protein CopC</fullName>
    </recommendedName>
</protein>
<dbReference type="EMBL" id="CP071060">
    <property type="protein sequence ID" value="QSI76197.1"/>
    <property type="molecule type" value="Genomic_DNA"/>
</dbReference>